<dbReference type="InterPro" id="IPR036390">
    <property type="entry name" value="WH_DNA-bd_sf"/>
</dbReference>
<keyword evidence="3" id="KW-0804">Transcription</keyword>
<dbReference type="InterPro" id="IPR008920">
    <property type="entry name" value="TF_FadR/GntR_C"/>
</dbReference>
<reference evidence="7" key="1">
    <citation type="journal article" date="2019" name="Int. J. Syst. Evol. Microbiol.">
        <title>The Global Catalogue of Microorganisms (GCM) 10K type strain sequencing project: providing services to taxonomists for standard genome sequencing and annotation.</title>
        <authorList>
            <consortium name="The Broad Institute Genomics Platform"/>
            <consortium name="The Broad Institute Genome Sequencing Center for Infectious Disease"/>
            <person name="Wu L."/>
            <person name="Ma J."/>
        </authorList>
    </citation>
    <scope>NUCLEOTIDE SEQUENCE [LARGE SCALE GENOMIC DNA]</scope>
    <source>
        <strain evidence="7">JCM 4733</strain>
    </source>
</reference>
<organism evidence="6 7">
    <name type="scientific">Streptomyces canarius</name>
    <dbReference type="NCBI Taxonomy" id="285453"/>
    <lineage>
        <taxon>Bacteria</taxon>
        <taxon>Bacillati</taxon>
        <taxon>Actinomycetota</taxon>
        <taxon>Actinomycetes</taxon>
        <taxon>Kitasatosporales</taxon>
        <taxon>Streptomycetaceae</taxon>
        <taxon>Streptomyces</taxon>
    </lineage>
</organism>
<dbReference type="SMART" id="SM00895">
    <property type="entry name" value="FCD"/>
    <property type="match status" value="1"/>
</dbReference>
<protein>
    <submittedName>
        <fullName evidence="6">GntR family transcriptional regulator</fullName>
    </submittedName>
</protein>
<evidence type="ECO:0000256" key="1">
    <source>
        <dbReference type="ARBA" id="ARBA00023015"/>
    </source>
</evidence>
<evidence type="ECO:0000313" key="6">
    <source>
        <dbReference type="EMBL" id="GHA61125.1"/>
    </source>
</evidence>
<dbReference type="PANTHER" id="PTHR43537">
    <property type="entry name" value="TRANSCRIPTIONAL REGULATOR, GNTR FAMILY"/>
    <property type="match status" value="1"/>
</dbReference>
<name>A0ABQ3D7N9_9ACTN</name>
<evidence type="ECO:0000256" key="3">
    <source>
        <dbReference type="ARBA" id="ARBA00023163"/>
    </source>
</evidence>
<keyword evidence="7" id="KW-1185">Reference proteome</keyword>
<feature type="region of interest" description="Disordered" evidence="4">
    <location>
        <begin position="1"/>
        <end position="27"/>
    </location>
</feature>
<dbReference type="Pfam" id="PF00392">
    <property type="entry name" value="GntR"/>
    <property type="match status" value="1"/>
</dbReference>
<proteinExistence type="predicted"/>
<dbReference type="SMART" id="SM00345">
    <property type="entry name" value="HTH_GNTR"/>
    <property type="match status" value="1"/>
</dbReference>
<dbReference type="CDD" id="cd07377">
    <property type="entry name" value="WHTH_GntR"/>
    <property type="match status" value="1"/>
</dbReference>
<keyword evidence="2" id="KW-0238">DNA-binding</keyword>
<sequence>MAMAEGAAARESDGQGEHRPGAGSYADPYEQGFSMIHAMTDGTRQDALTDRAYESVKAMIMDHEIAPGARLSIEGLARQLDVSATPVREALARLESERLVVKRANAGYRATDLLDPEALLDLFEMRLLLEPRAASLAAENASDEELRRLRSIVEEMRRQPDLGERYSDYRRFASLDQEFHDLLARAAGRPLLADAVNRLHAHLHMLRLNSAPGSVDATVAEHEHILDALVQRNPEKAAEAMATHLRSSRVRHRPQPPAPRPARGRTASR</sequence>
<dbReference type="Proteomes" id="UP000653644">
    <property type="component" value="Unassembled WGS sequence"/>
</dbReference>
<feature type="domain" description="HTH gntR-type" evidence="5">
    <location>
        <begin position="46"/>
        <end position="113"/>
    </location>
</feature>
<dbReference type="Pfam" id="PF07729">
    <property type="entry name" value="FCD"/>
    <property type="match status" value="1"/>
</dbReference>
<dbReference type="InterPro" id="IPR000524">
    <property type="entry name" value="Tscrpt_reg_HTH_GntR"/>
</dbReference>
<evidence type="ECO:0000259" key="5">
    <source>
        <dbReference type="PROSITE" id="PS50949"/>
    </source>
</evidence>
<dbReference type="InterPro" id="IPR036388">
    <property type="entry name" value="WH-like_DNA-bd_sf"/>
</dbReference>
<evidence type="ECO:0000256" key="4">
    <source>
        <dbReference type="SAM" id="MobiDB-lite"/>
    </source>
</evidence>
<dbReference type="SUPFAM" id="SSF46785">
    <property type="entry name" value="Winged helix' DNA-binding domain"/>
    <property type="match status" value="1"/>
</dbReference>
<dbReference type="SUPFAM" id="SSF48008">
    <property type="entry name" value="GntR ligand-binding domain-like"/>
    <property type="match status" value="1"/>
</dbReference>
<comment type="caution">
    <text evidence="6">The sequence shown here is derived from an EMBL/GenBank/DDBJ whole genome shotgun (WGS) entry which is preliminary data.</text>
</comment>
<keyword evidence="1" id="KW-0805">Transcription regulation</keyword>
<feature type="compositionally biased region" description="Basic and acidic residues" evidence="4">
    <location>
        <begin position="8"/>
        <end position="20"/>
    </location>
</feature>
<feature type="region of interest" description="Disordered" evidence="4">
    <location>
        <begin position="238"/>
        <end position="269"/>
    </location>
</feature>
<accession>A0ABQ3D7N9</accession>
<dbReference type="EMBL" id="BMVN01000044">
    <property type="protein sequence ID" value="GHA61125.1"/>
    <property type="molecule type" value="Genomic_DNA"/>
</dbReference>
<dbReference type="InterPro" id="IPR011711">
    <property type="entry name" value="GntR_C"/>
</dbReference>
<evidence type="ECO:0000256" key="2">
    <source>
        <dbReference type="ARBA" id="ARBA00023125"/>
    </source>
</evidence>
<gene>
    <name evidence="6" type="ORF">GCM10010345_76590</name>
</gene>
<dbReference type="PROSITE" id="PS50949">
    <property type="entry name" value="HTH_GNTR"/>
    <property type="match status" value="1"/>
</dbReference>
<dbReference type="Gene3D" id="1.20.120.530">
    <property type="entry name" value="GntR ligand-binding domain-like"/>
    <property type="match status" value="1"/>
</dbReference>
<evidence type="ECO:0000313" key="7">
    <source>
        <dbReference type="Proteomes" id="UP000653644"/>
    </source>
</evidence>
<dbReference type="Gene3D" id="1.10.10.10">
    <property type="entry name" value="Winged helix-like DNA-binding domain superfamily/Winged helix DNA-binding domain"/>
    <property type="match status" value="1"/>
</dbReference>
<dbReference type="PANTHER" id="PTHR43537:SF45">
    <property type="entry name" value="GNTR FAMILY REGULATORY PROTEIN"/>
    <property type="match status" value="1"/>
</dbReference>